<dbReference type="AlphaFoldDB" id="A0A643BST5"/>
<accession>A0A643BST5</accession>
<reference evidence="2 3" key="1">
    <citation type="journal article" date="2019" name="PLoS ONE">
        <title>Genomic analyses reveal an absence of contemporary introgressive admixture between fin whales and blue whales, despite known hybrids.</title>
        <authorList>
            <person name="Westbury M.V."/>
            <person name="Petersen B."/>
            <person name="Lorenzen E.D."/>
        </authorList>
    </citation>
    <scope>NUCLEOTIDE SEQUENCE [LARGE SCALE GENOMIC DNA]</scope>
    <source>
        <strain evidence="2">FinWhale-01</strain>
    </source>
</reference>
<dbReference type="Proteomes" id="UP000437017">
    <property type="component" value="Unassembled WGS sequence"/>
</dbReference>
<dbReference type="InterPro" id="IPR038807">
    <property type="entry name" value="CCDC150"/>
</dbReference>
<dbReference type="OrthoDB" id="416454at2759"/>
<organism evidence="2 3">
    <name type="scientific">Balaenoptera physalus</name>
    <name type="common">Fin whale</name>
    <name type="synonym">Balaena physalus</name>
    <dbReference type="NCBI Taxonomy" id="9770"/>
    <lineage>
        <taxon>Eukaryota</taxon>
        <taxon>Metazoa</taxon>
        <taxon>Chordata</taxon>
        <taxon>Craniata</taxon>
        <taxon>Vertebrata</taxon>
        <taxon>Euteleostomi</taxon>
        <taxon>Mammalia</taxon>
        <taxon>Eutheria</taxon>
        <taxon>Laurasiatheria</taxon>
        <taxon>Artiodactyla</taxon>
        <taxon>Whippomorpha</taxon>
        <taxon>Cetacea</taxon>
        <taxon>Mysticeti</taxon>
        <taxon>Balaenopteridae</taxon>
        <taxon>Balaenoptera</taxon>
    </lineage>
</organism>
<dbReference type="EMBL" id="SGJD01005008">
    <property type="protein sequence ID" value="KAB0390820.1"/>
    <property type="molecule type" value="Genomic_DNA"/>
</dbReference>
<dbReference type="PANTHER" id="PTHR35352">
    <property type="entry name" value="COILED-COIL DOMAIN-CONTAINING PROTEIN 150"/>
    <property type="match status" value="1"/>
</dbReference>
<dbReference type="PANTHER" id="PTHR35352:SF1">
    <property type="entry name" value="COILED-COIL DOMAIN-CONTAINING PROTEIN 150"/>
    <property type="match status" value="1"/>
</dbReference>
<keyword evidence="1" id="KW-0175">Coiled coil</keyword>
<feature type="coiled-coil region" evidence="1">
    <location>
        <begin position="216"/>
        <end position="243"/>
    </location>
</feature>
<feature type="coiled-coil region" evidence="1">
    <location>
        <begin position="350"/>
        <end position="412"/>
    </location>
</feature>
<keyword evidence="3" id="KW-1185">Reference proteome</keyword>
<evidence type="ECO:0000313" key="3">
    <source>
        <dbReference type="Proteomes" id="UP000437017"/>
    </source>
</evidence>
<comment type="caution">
    <text evidence="2">The sequence shown here is derived from an EMBL/GenBank/DDBJ whole genome shotgun (WGS) entry which is preliminary data.</text>
</comment>
<feature type="coiled-coil region" evidence="1">
    <location>
        <begin position="153"/>
        <end position="187"/>
    </location>
</feature>
<proteinExistence type="predicted"/>
<name>A0A643BST5_BALPH</name>
<protein>
    <recommendedName>
        <fullName evidence="4">Coiled-coil domain-containing protein 150</fullName>
    </recommendedName>
</protein>
<sequence length="432" mass="50269">MGNSAKRTPQDLRDVHMETTMSRPVLSPARINATASETFTVLQQRMRIVEEQTSSLRDDLIMLDFGEKRGHLETPKCLEEPVSQNIISPIQNEIICSGKRDILWKNCEFLVSRMCRLESLIQSLKMNIFRLQTEMDLNPQKTDLLKERLNTIQEEHSKDLKLLQLEVMNLRQQLRDVKEKEDKKNAAVIEEELKTTKRKMNLKIQEQNCIALRSSIQTTQELLAQERQQKGELEAATSQLKSDLVSRDDLISKLVEENKNIQMSFNKEHEENAYLRSEIIFLHEASEKAQEEQKMMTQTFQEQNLLLDVAHASITSELQTVQNEKTQLQMHLDHLVLEHNQCIQKAQDAEKRAAVQKELLESTIARLRRELEASMQEKTSLLQEKEGLQREVNKTEKEIAEEKCNLEKELAKSKTKCMFMGLKDTCSLERFY</sequence>
<evidence type="ECO:0000313" key="2">
    <source>
        <dbReference type="EMBL" id="KAB0390820.1"/>
    </source>
</evidence>
<gene>
    <name evidence="2" type="ORF">E2I00_009780</name>
</gene>
<evidence type="ECO:0000256" key="1">
    <source>
        <dbReference type="SAM" id="Coils"/>
    </source>
</evidence>
<evidence type="ECO:0008006" key="4">
    <source>
        <dbReference type="Google" id="ProtNLM"/>
    </source>
</evidence>